<keyword evidence="2" id="KW-0472">Membrane</keyword>
<accession>A0A7X2MWM1</accession>
<dbReference type="InterPro" id="IPR014198">
    <property type="entry name" value="Spore_III_AB"/>
</dbReference>
<dbReference type="Pfam" id="PF09548">
    <property type="entry name" value="Spore_III_AB"/>
    <property type="match status" value="1"/>
</dbReference>
<comment type="caution">
    <text evidence="3">The sequence shown here is derived from an EMBL/GenBank/DDBJ whole genome shotgun (WGS) entry which is preliminary data.</text>
</comment>
<name>A0A7X2MWM1_9CLOT</name>
<protein>
    <submittedName>
        <fullName evidence="3">Stage III sporulation protein AB</fullName>
    </submittedName>
</protein>
<evidence type="ECO:0000313" key="4">
    <source>
        <dbReference type="Proteomes" id="UP000460287"/>
    </source>
</evidence>
<dbReference type="Proteomes" id="UP000460287">
    <property type="component" value="Unassembled WGS sequence"/>
</dbReference>
<reference evidence="3 4" key="1">
    <citation type="submission" date="2019-08" db="EMBL/GenBank/DDBJ databases">
        <title>In-depth cultivation of the pig gut microbiome towards novel bacterial diversity and tailored functional studies.</title>
        <authorList>
            <person name="Wylensek D."/>
            <person name="Hitch T.C.A."/>
            <person name="Clavel T."/>
        </authorList>
    </citation>
    <scope>NUCLEOTIDE SEQUENCE [LARGE SCALE GENOMIC DNA]</scope>
    <source>
        <strain evidence="3 4">WCA-383-APC-5B</strain>
    </source>
</reference>
<dbReference type="NCBIfam" id="TIGR02833">
    <property type="entry name" value="spore_III_AB"/>
    <property type="match status" value="1"/>
</dbReference>
<dbReference type="EMBL" id="VULX01000001">
    <property type="protein sequence ID" value="MSR90035.1"/>
    <property type="molecule type" value="Genomic_DNA"/>
</dbReference>
<proteinExistence type="predicted"/>
<keyword evidence="2" id="KW-1133">Transmembrane helix</keyword>
<evidence type="ECO:0000256" key="1">
    <source>
        <dbReference type="SAM" id="Coils"/>
    </source>
</evidence>
<dbReference type="AlphaFoldDB" id="A0A7X2MWM1"/>
<organism evidence="3 4">
    <name type="scientific">Inconstantimicrobium porci</name>
    <dbReference type="NCBI Taxonomy" id="2652291"/>
    <lineage>
        <taxon>Bacteria</taxon>
        <taxon>Bacillati</taxon>
        <taxon>Bacillota</taxon>
        <taxon>Clostridia</taxon>
        <taxon>Eubacteriales</taxon>
        <taxon>Clostridiaceae</taxon>
        <taxon>Inconstantimicrobium</taxon>
    </lineage>
</organism>
<feature type="transmembrane region" description="Helical" evidence="2">
    <location>
        <begin position="12"/>
        <end position="32"/>
    </location>
</feature>
<keyword evidence="1" id="KW-0175">Coiled coil</keyword>
<dbReference type="PIRSF" id="PIRSF021435">
    <property type="entry name" value="SpoIIIAB"/>
    <property type="match status" value="1"/>
</dbReference>
<gene>
    <name evidence="3" type="primary">spoIIIAB</name>
    <name evidence="3" type="ORF">FYJ33_01060</name>
</gene>
<feature type="coiled-coil region" evidence="1">
    <location>
        <begin position="139"/>
        <end position="166"/>
    </location>
</feature>
<evidence type="ECO:0000256" key="2">
    <source>
        <dbReference type="SAM" id="Phobius"/>
    </source>
</evidence>
<keyword evidence="4" id="KW-1185">Reference proteome</keyword>
<sequence>MILEKRRIYSMIIKIFILIMIVILSTLIGFQYSENAKYRVKHLKGILNSIVYLQNEIFYRLTPLSEAMNLVSQKVDPPVSDLFNDIAINLNDERIYEIKQAFIEAIKTNKNEFSLEKEDFDILVEFSRSLGTTDLDGQMKIFDMAVENLKNNLKSASDKADKNIKMYRTLGLCIGLMIAIFLI</sequence>
<keyword evidence="2" id="KW-0812">Transmembrane</keyword>
<evidence type="ECO:0000313" key="3">
    <source>
        <dbReference type="EMBL" id="MSR90035.1"/>
    </source>
</evidence>